<protein>
    <submittedName>
        <fullName evidence="2">Tol biopolymer transport system component</fullName>
    </submittedName>
</protein>
<dbReference type="Gene3D" id="2.120.10.30">
    <property type="entry name" value="TolB, C-terminal domain"/>
    <property type="match status" value="1"/>
</dbReference>
<comment type="similarity">
    <text evidence="1">Belongs to the TolB family.</text>
</comment>
<keyword evidence="3" id="KW-1185">Reference proteome</keyword>
<dbReference type="EMBL" id="JACHXF010000003">
    <property type="protein sequence ID" value="MBB3094328.1"/>
    <property type="molecule type" value="Genomic_DNA"/>
</dbReference>
<comment type="caution">
    <text evidence="2">The sequence shown here is derived from an EMBL/GenBank/DDBJ whole genome shotgun (WGS) entry which is preliminary data.</text>
</comment>
<evidence type="ECO:0000256" key="1">
    <source>
        <dbReference type="ARBA" id="ARBA00009820"/>
    </source>
</evidence>
<sequence>MAALLLTPTATQAAAGTGNIIQVDVAADGTPGDGYIGELDISNDGRYVAFTSSSSNLVPDDANGTYDVFVRDLRTGTTNLVSRGIGGQPADGYAADTKISGNGRYVAFASFASNLVADDTNGDQDVFVHDLRTGITTRVSVATGNVQLDGIQSGPSISDDGRYVTFIETDYLHGVGQEAFLHDRRTGVTRQITAPAGGAPAQTAAFEAVLSGNGERVAFSGTGDYTGDGGSTSAVYLSELATGATIRISPQSIGTDPADGRTPAIDRSGTKVLYTSNAALVPSDTNAGSDAYVHDLTAGTTVLVSANHAGSGSGNGETFEGALSNNGRYAGFFSLASDLVATDTNGELNDVFLRDLRRDRTTLVTRSASGDSGNDYSWGGIPSGDGSRVLFTSEATNLGVDPGDGRAHLFVRCLRRC</sequence>
<dbReference type="InterPro" id="IPR011659">
    <property type="entry name" value="WD40"/>
</dbReference>
<dbReference type="Pfam" id="PF07676">
    <property type="entry name" value="PD40"/>
    <property type="match status" value="1"/>
</dbReference>
<gene>
    <name evidence="2" type="ORF">FHR83_001980</name>
</gene>
<dbReference type="RefSeq" id="WP_183218618.1">
    <property type="nucleotide sequence ID" value="NZ_BMPW01000008.1"/>
</dbReference>
<proteinExistence type="inferred from homology"/>
<dbReference type="AlphaFoldDB" id="A0A7W5FDC7"/>
<evidence type="ECO:0000313" key="3">
    <source>
        <dbReference type="Proteomes" id="UP000590749"/>
    </source>
</evidence>
<evidence type="ECO:0000313" key="2">
    <source>
        <dbReference type="EMBL" id="MBB3094328.1"/>
    </source>
</evidence>
<dbReference type="InterPro" id="IPR011042">
    <property type="entry name" value="6-blade_b-propeller_TolB-like"/>
</dbReference>
<name>A0A7W5FDC7_9ACTN</name>
<dbReference type="Proteomes" id="UP000590749">
    <property type="component" value="Unassembled WGS sequence"/>
</dbReference>
<organism evidence="2 3">
    <name type="scientific">Actinoplanes campanulatus</name>
    <dbReference type="NCBI Taxonomy" id="113559"/>
    <lineage>
        <taxon>Bacteria</taxon>
        <taxon>Bacillati</taxon>
        <taxon>Actinomycetota</taxon>
        <taxon>Actinomycetes</taxon>
        <taxon>Micromonosporales</taxon>
        <taxon>Micromonosporaceae</taxon>
        <taxon>Actinoplanes</taxon>
    </lineage>
</organism>
<reference evidence="2 3" key="1">
    <citation type="submission" date="2020-08" db="EMBL/GenBank/DDBJ databases">
        <title>Genomic Encyclopedia of Type Strains, Phase III (KMG-III): the genomes of soil and plant-associated and newly described type strains.</title>
        <authorList>
            <person name="Whitman W."/>
        </authorList>
    </citation>
    <scope>NUCLEOTIDE SEQUENCE [LARGE SCALE GENOMIC DNA]</scope>
    <source>
        <strain evidence="2 3">CECT 3287</strain>
    </source>
</reference>
<accession>A0A7W5FDC7</accession>
<dbReference type="SUPFAM" id="SSF82171">
    <property type="entry name" value="DPP6 N-terminal domain-like"/>
    <property type="match status" value="1"/>
</dbReference>
<dbReference type="PANTHER" id="PTHR36842">
    <property type="entry name" value="PROTEIN TOLB HOMOLOG"/>
    <property type="match status" value="1"/>
</dbReference>